<dbReference type="InterPro" id="IPR015943">
    <property type="entry name" value="WD40/YVTN_repeat-like_dom_sf"/>
</dbReference>
<accession>E3JDJ3</accession>
<dbReference type="InterPro" id="IPR035986">
    <property type="entry name" value="PKD_dom_sf"/>
</dbReference>
<dbReference type="STRING" id="298654.FraEuI1c_6790"/>
<keyword evidence="1" id="KW-0945">Host-virus interaction</keyword>
<dbReference type="Pfam" id="PF18911">
    <property type="entry name" value="PKD_4"/>
    <property type="match status" value="1"/>
</dbReference>
<dbReference type="PRINTS" id="PR01217">
    <property type="entry name" value="PRICHEXTENSN"/>
</dbReference>
<evidence type="ECO:0000259" key="3">
    <source>
        <dbReference type="PROSITE" id="PS50093"/>
    </source>
</evidence>
<dbReference type="PANTHER" id="PTHR13037:SF24">
    <property type="entry name" value="POLYCOMB PROTEIN PCL-RELATED"/>
    <property type="match status" value="1"/>
</dbReference>
<keyword evidence="5" id="KW-1185">Reference proteome</keyword>
<name>E3JDJ3_PSEI1</name>
<dbReference type="PANTHER" id="PTHR13037">
    <property type="entry name" value="FORMIN"/>
    <property type="match status" value="1"/>
</dbReference>
<organism evidence="4 5">
    <name type="scientific">Pseudofrankia inefficax (strain DSM 45817 / CECT 9037 / DDB 130130 / EuI1c)</name>
    <name type="common">Frankia inefficax</name>
    <dbReference type="NCBI Taxonomy" id="298654"/>
    <lineage>
        <taxon>Bacteria</taxon>
        <taxon>Bacillati</taxon>
        <taxon>Actinomycetota</taxon>
        <taxon>Actinomycetes</taxon>
        <taxon>Frankiales</taxon>
        <taxon>Frankiaceae</taxon>
        <taxon>Pseudofrankia</taxon>
    </lineage>
</organism>
<dbReference type="InterPro" id="IPR006311">
    <property type="entry name" value="TAT_signal"/>
</dbReference>
<dbReference type="OrthoDB" id="3203237at2"/>
<protein>
    <submittedName>
        <fullName evidence="4">PKD domain containing protein</fullName>
    </submittedName>
</protein>
<dbReference type="HOGENOM" id="CLU_348764_0_0_11"/>
<dbReference type="InterPro" id="IPR000601">
    <property type="entry name" value="PKD_dom"/>
</dbReference>
<dbReference type="KEGG" id="fri:FraEuI1c_6790"/>
<dbReference type="AlphaFoldDB" id="E3JDJ3"/>
<feature type="compositionally biased region" description="Pro residues" evidence="2">
    <location>
        <begin position="399"/>
        <end position="417"/>
    </location>
</feature>
<evidence type="ECO:0000256" key="1">
    <source>
        <dbReference type="ARBA" id="ARBA00022581"/>
    </source>
</evidence>
<dbReference type="Gene3D" id="2.130.10.10">
    <property type="entry name" value="YVTN repeat-like/Quinoprotein amine dehydrogenase"/>
    <property type="match status" value="1"/>
</dbReference>
<feature type="compositionally biased region" description="Low complexity" evidence="2">
    <location>
        <begin position="386"/>
        <end position="395"/>
    </location>
</feature>
<dbReference type="SUPFAM" id="SSF75011">
    <property type="entry name" value="3-carboxy-cis,cis-mucoante lactonizing enzyme"/>
    <property type="match status" value="1"/>
</dbReference>
<dbReference type="PROSITE" id="PS50093">
    <property type="entry name" value="PKD"/>
    <property type="match status" value="1"/>
</dbReference>
<dbReference type="RefSeq" id="WP_013427870.1">
    <property type="nucleotide sequence ID" value="NC_014666.1"/>
</dbReference>
<proteinExistence type="predicted"/>
<dbReference type="SUPFAM" id="SSF49299">
    <property type="entry name" value="PKD domain"/>
    <property type="match status" value="1"/>
</dbReference>
<dbReference type="InterPro" id="IPR013783">
    <property type="entry name" value="Ig-like_fold"/>
</dbReference>
<gene>
    <name evidence="4" type="ordered locus">FraEuI1c_6790</name>
</gene>
<sequence>MAAHPTTARRRLLSGALLALLLAGTAVTVAVWRSDATLSGRAEDLQDGSAWLLDLRHQQADLVDGASVAVIHRVDLTGLTAVVQSGADAYATLAGGLVQRVDGATFETGPRVPFVPAGRAAGGDERLEIYPTPSRVFVLNRATGLDSGADPSTLRPDRAVPLAAPATMPDAGAVVDEGAAADGLARMWAVDGTGGLVRIDADGARTWPRAFADPGRTRLVDAGGQPVAVDLAAGEIRPIGPDGLGGRGQCVQRQADVSAVHVVGAPDSRQVYVVDARTGLLLISDLNAGTCTDAVAVTRPGDDLGPPRAAGGRVFIPDRSTGEVIVVDVAGRRVVSQAKVLDNPSGLLELVAAGSLMFYNDPGSDIAGVIGPDGVTRTVHKDSRTQPGGQVSSGQVGPGSPPANPPGNPPANQPVSPPATARSSAPGRTPSPRPQPSATAEQLSTVQIAVSSNVAYVGSALRLRVEPAPGSNVKVTGAQWDFGDGATGGGVDVGHVWAAPGSYTVGVTAVLAGGGYAQTRTNVTVRPAQSAPTPPPSPPSTATQQPPTSAPSTPPPTTAPATEPVGQPNRSVAIVNGLGCTSAHCTVYQVSSTGTAALKISGITVTGNVNLATDQCTGRTLAPGSSCLFEIGHTPDPTNSVQIHDDGPGDGVTIYSGTERETPSPAPTTPPPATTPPATTPPATTAPPTTPPATTPPATTPPATTPPATSPPPPPSTHTEVATNTGSGTFTNYSNASGDGPRIAVHQAVEVSCRVQGFKVESGDTWWYKIASSPWNGNYYAPADNFYNNGATSGPDNAVFVDAAVPGC</sequence>
<dbReference type="Proteomes" id="UP000002484">
    <property type="component" value="Chromosome"/>
</dbReference>
<reference evidence="4 5" key="1">
    <citation type="submission" date="2010-10" db="EMBL/GenBank/DDBJ databases">
        <title>Complete sequence of Frankia sp. EuI1c.</title>
        <authorList>
            <consortium name="US DOE Joint Genome Institute"/>
            <person name="Lucas S."/>
            <person name="Copeland A."/>
            <person name="Lapidus A."/>
            <person name="Cheng J.-F."/>
            <person name="Bruce D."/>
            <person name="Goodwin L."/>
            <person name="Pitluck S."/>
            <person name="Chertkov O."/>
            <person name="Detter J.C."/>
            <person name="Han C."/>
            <person name="Tapia R."/>
            <person name="Land M."/>
            <person name="Hauser L."/>
            <person name="Jeffries C."/>
            <person name="Kyrpides N."/>
            <person name="Ivanova N."/>
            <person name="Mikhailova N."/>
            <person name="Beauchemin N."/>
            <person name="Sen A."/>
            <person name="Sur S.A."/>
            <person name="Gtari M."/>
            <person name="Wall L."/>
            <person name="Tisa L."/>
            <person name="Woyke T."/>
        </authorList>
    </citation>
    <scope>NUCLEOTIDE SEQUENCE [LARGE SCALE GENOMIC DNA]</scope>
    <source>
        <strain evidence="5">DSM 45817 / CECT 9037 / EuI1c</strain>
    </source>
</reference>
<dbReference type="EMBL" id="CP002299">
    <property type="protein sequence ID" value="ADP84759.1"/>
    <property type="molecule type" value="Genomic_DNA"/>
</dbReference>
<evidence type="ECO:0000313" key="4">
    <source>
        <dbReference type="EMBL" id="ADP84759.1"/>
    </source>
</evidence>
<evidence type="ECO:0000256" key="2">
    <source>
        <dbReference type="SAM" id="MobiDB-lite"/>
    </source>
</evidence>
<dbReference type="Gene3D" id="2.60.40.10">
    <property type="entry name" value="Immunoglobulins"/>
    <property type="match status" value="2"/>
</dbReference>
<feature type="domain" description="PKD" evidence="3">
    <location>
        <begin position="479"/>
        <end position="525"/>
    </location>
</feature>
<feature type="compositionally biased region" description="Polar residues" evidence="2">
    <location>
        <begin position="718"/>
        <end position="735"/>
    </location>
</feature>
<feature type="region of interest" description="Disordered" evidence="2">
    <location>
        <begin position="525"/>
        <end position="569"/>
    </location>
</feature>
<dbReference type="CDD" id="cd00146">
    <property type="entry name" value="PKD"/>
    <property type="match status" value="1"/>
</dbReference>
<dbReference type="eggNOG" id="COG3291">
    <property type="taxonomic scope" value="Bacteria"/>
</dbReference>
<dbReference type="PROSITE" id="PS51318">
    <property type="entry name" value="TAT"/>
    <property type="match status" value="1"/>
</dbReference>
<feature type="region of interest" description="Disordered" evidence="2">
    <location>
        <begin position="637"/>
        <end position="735"/>
    </location>
</feature>
<feature type="compositionally biased region" description="Pro residues" evidence="2">
    <location>
        <begin position="664"/>
        <end position="716"/>
    </location>
</feature>
<dbReference type="InParanoid" id="E3JDJ3"/>
<dbReference type="GO" id="GO:0005975">
    <property type="term" value="P:carbohydrate metabolic process"/>
    <property type="evidence" value="ECO:0007669"/>
    <property type="project" value="UniProtKB-ARBA"/>
</dbReference>
<feature type="region of interest" description="Disordered" evidence="2">
    <location>
        <begin position="370"/>
        <end position="442"/>
    </location>
</feature>
<evidence type="ECO:0000313" key="5">
    <source>
        <dbReference type="Proteomes" id="UP000002484"/>
    </source>
</evidence>
<dbReference type="eggNOG" id="COG3391">
    <property type="taxonomic scope" value="Bacteria"/>
</dbReference>
<feature type="compositionally biased region" description="Pro residues" evidence="2">
    <location>
        <begin position="548"/>
        <end position="558"/>
    </location>
</feature>